<dbReference type="Gene3D" id="3.90.1150.10">
    <property type="entry name" value="Aspartate Aminotransferase, domain 1"/>
    <property type="match status" value="1"/>
</dbReference>
<dbReference type="SUPFAM" id="SSF53383">
    <property type="entry name" value="PLP-dependent transferases"/>
    <property type="match status" value="1"/>
</dbReference>
<gene>
    <name evidence="1" type="ORF">LCGC14_1707430</name>
</gene>
<protein>
    <recommendedName>
        <fullName evidence="2">DegT/DnrJ/EryC1/StrS aminotransferase family protein</fullName>
    </recommendedName>
</protein>
<evidence type="ECO:0008006" key="2">
    <source>
        <dbReference type="Google" id="ProtNLM"/>
    </source>
</evidence>
<dbReference type="PANTHER" id="PTHR30244:SF34">
    <property type="entry name" value="DTDP-4-AMINO-4,6-DIDEOXYGALACTOSE TRANSAMINASE"/>
    <property type="match status" value="1"/>
</dbReference>
<dbReference type="GO" id="GO:0000271">
    <property type="term" value="P:polysaccharide biosynthetic process"/>
    <property type="evidence" value="ECO:0007669"/>
    <property type="project" value="TreeGrafter"/>
</dbReference>
<dbReference type="Pfam" id="PF01041">
    <property type="entry name" value="DegT_DnrJ_EryC1"/>
    <property type="match status" value="1"/>
</dbReference>
<organism evidence="1">
    <name type="scientific">marine sediment metagenome</name>
    <dbReference type="NCBI Taxonomy" id="412755"/>
    <lineage>
        <taxon>unclassified sequences</taxon>
        <taxon>metagenomes</taxon>
        <taxon>ecological metagenomes</taxon>
    </lineage>
</organism>
<dbReference type="EMBL" id="LAZR01015177">
    <property type="protein sequence ID" value="KKM14304.1"/>
    <property type="molecule type" value="Genomic_DNA"/>
</dbReference>
<dbReference type="InterPro" id="IPR015422">
    <property type="entry name" value="PyrdxlP-dep_Trfase_small"/>
</dbReference>
<comment type="caution">
    <text evidence="1">The sequence shown here is derived from an EMBL/GenBank/DDBJ whole genome shotgun (WGS) entry which is preliminary data.</text>
</comment>
<name>A0A0F9I3T1_9ZZZZ</name>
<dbReference type="PANTHER" id="PTHR30244">
    <property type="entry name" value="TRANSAMINASE"/>
    <property type="match status" value="1"/>
</dbReference>
<reference evidence="1" key="1">
    <citation type="journal article" date="2015" name="Nature">
        <title>Complex archaea that bridge the gap between prokaryotes and eukaryotes.</title>
        <authorList>
            <person name="Spang A."/>
            <person name="Saw J.H."/>
            <person name="Jorgensen S.L."/>
            <person name="Zaremba-Niedzwiedzka K."/>
            <person name="Martijn J."/>
            <person name="Lind A.E."/>
            <person name="van Eijk R."/>
            <person name="Schleper C."/>
            <person name="Guy L."/>
            <person name="Ettema T.J."/>
        </authorList>
    </citation>
    <scope>NUCLEOTIDE SEQUENCE</scope>
</reference>
<dbReference type="InterPro" id="IPR015424">
    <property type="entry name" value="PyrdxlP-dep_Trfase"/>
</dbReference>
<accession>A0A0F9I3T1</accession>
<proteinExistence type="predicted"/>
<sequence>RGDCLHAALGLSQLEKLLDIIPIRQWNAVKLRYQLKKYKVPVQWPLQEYLKDCVFQFFPLVLDDGIDRTKVLKGLFDHGVDSRVLFPLTTQPAVKALYGDISQNYPVSARINTQGFIVGCHQHMDLQDMQEIAGCIQEAIRYAT</sequence>
<dbReference type="AlphaFoldDB" id="A0A0F9I3T1"/>
<dbReference type="GO" id="GO:0030170">
    <property type="term" value="F:pyridoxal phosphate binding"/>
    <property type="evidence" value="ECO:0007669"/>
    <property type="project" value="TreeGrafter"/>
</dbReference>
<feature type="non-terminal residue" evidence="1">
    <location>
        <position position="1"/>
    </location>
</feature>
<dbReference type="GO" id="GO:0008483">
    <property type="term" value="F:transaminase activity"/>
    <property type="evidence" value="ECO:0007669"/>
    <property type="project" value="TreeGrafter"/>
</dbReference>
<dbReference type="InterPro" id="IPR000653">
    <property type="entry name" value="DegT/StrS_aminotransferase"/>
</dbReference>
<evidence type="ECO:0000313" key="1">
    <source>
        <dbReference type="EMBL" id="KKM14304.1"/>
    </source>
</evidence>